<dbReference type="EMBL" id="VIFM01000054">
    <property type="protein sequence ID" value="TQF14966.1"/>
    <property type="molecule type" value="Genomic_DNA"/>
</dbReference>
<name>A0A540X140_9BACT</name>
<comment type="caution">
    <text evidence="4">The sequence shown here is derived from an EMBL/GenBank/DDBJ whole genome shotgun (WGS) entry which is preliminary data.</text>
</comment>
<proteinExistence type="inferred from homology"/>
<feature type="domain" description="UspA" evidence="3">
    <location>
        <begin position="26"/>
        <end position="157"/>
    </location>
</feature>
<dbReference type="OrthoDB" id="5381120at2"/>
<evidence type="ECO:0000313" key="5">
    <source>
        <dbReference type="Proteomes" id="UP000315369"/>
    </source>
</evidence>
<dbReference type="PANTHER" id="PTHR46268">
    <property type="entry name" value="STRESS RESPONSE PROTEIN NHAX"/>
    <property type="match status" value="1"/>
</dbReference>
<comment type="similarity">
    <text evidence="1">Belongs to the universal stress protein A family.</text>
</comment>
<dbReference type="Pfam" id="PF00582">
    <property type="entry name" value="Usp"/>
    <property type="match status" value="2"/>
</dbReference>
<protein>
    <submittedName>
        <fullName evidence="4">Universal stress protein</fullName>
    </submittedName>
</protein>
<dbReference type="InterPro" id="IPR006016">
    <property type="entry name" value="UspA"/>
</dbReference>
<evidence type="ECO:0000313" key="4">
    <source>
        <dbReference type="EMBL" id="TQF14966.1"/>
    </source>
</evidence>
<dbReference type="InterPro" id="IPR014729">
    <property type="entry name" value="Rossmann-like_a/b/a_fold"/>
</dbReference>
<keyword evidence="5" id="KW-1185">Reference proteome</keyword>
<dbReference type="RefSeq" id="WP_141643333.1">
    <property type="nucleotide sequence ID" value="NZ_VIFM01000054.1"/>
</dbReference>
<evidence type="ECO:0000256" key="1">
    <source>
        <dbReference type="ARBA" id="ARBA00008791"/>
    </source>
</evidence>
<dbReference type="Gene3D" id="3.40.50.620">
    <property type="entry name" value="HUPs"/>
    <property type="match status" value="2"/>
</dbReference>
<sequence length="311" mass="33537">MRQHELTRLDIPLLSPGPSRGPRGMTRLVVATDFSLRSELALARALRLPLGMGATFTVMHAGPPLEGSPAGIVAGERCLRKAVSAVARRLRQRQDVTVHEELRRGDAVDAAVAVAREQGAELVVLGGTHVTAPGRELGERSTVRRMVRRLDTSVLTVLPHPARPYASPLVAVDFSRESRRALELTLRLCPLTLVEVLHVVDTRADEAALRARGASPERFLVLQREREDAARVALARFLAPYRETGRELEARLRGGEPGESILAHAAELGTDLLALAGSGQAEGCGVSLAERVLARSSCDVLVSRHEGRAVS</sequence>
<evidence type="ECO:0000259" key="3">
    <source>
        <dbReference type="Pfam" id="PF00582"/>
    </source>
</evidence>
<accession>A0A540X140</accession>
<dbReference type="Proteomes" id="UP000315369">
    <property type="component" value="Unassembled WGS sequence"/>
</dbReference>
<gene>
    <name evidence="4" type="ORF">FJV41_15890</name>
</gene>
<feature type="region of interest" description="Disordered" evidence="2">
    <location>
        <begin position="1"/>
        <end position="20"/>
    </location>
</feature>
<organism evidence="4 5">
    <name type="scientific">Myxococcus llanfairpwllgwyngyllgogerychwyrndrobwllllantysiliogogogochensis</name>
    <dbReference type="NCBI Taxonomy" id="2590453"/>
    <lineage>
        <taxon>Bacteria</taxon>
        <taxon>Pseudomonadati</taxon>
        <taxon>Myxococcota</taxon>
        <taxon>Myxococcia</taxon>
        <taxon>Myxococcales</taxon>
        <taxon>Cystobacterineae</taxon>
        <taxon>Myxococcaceae</taxon>
        <taxon>Myxococcus</taxon>
    </lineage>
</organism>
<feature type="domain" description="UspA" evidence="3">
    <location>
        <begin position="169"/>
        <end position="304"/>
    </location>
</feature>
<evidence type="ECO:0000256" key="2">
    <source>
        <dbReference type="SAM" id="MobiDB-lite"/>
    </source>
</evidence>
<dbReference type="PANTHER" id="PTHR46268:SF6">
    <property type="entry name" value="UNIVERSAL STRESS PROTEIN UP12"/>
    <property type="match status" value="1"/>
</dbReference>
<reference evidence="4 5" key="1">
    <citation type="submission" date="2019-06" db="EMBL/GenBank/DDBJ databases">
        <authorList>
            <person name="Livingstone P."/>
            <person name="Whitworth D."/>
        </authorList>
    </citation>
    <scope>NUCLEOTIDE SEQUENCE [LARGE SCALE GENOMIC DNA]</scope>
    <source>
        <strain evidence="4 5">AM401</strain>
    </source>
</reference>
<dbReference type="CDD" id="cd00293">
    <property type="entry name" value="USP-like"/>
    <property type="match status" value="2"/>
</dbReference>
<dbReference type="AlphaFoldDB" id="A0A540X140"/>
<dbReference type="SUPFAM" id="SSF52402">
    <property type="entry name" value="Adenine nucleotide alpha hydrolases-like"/>
    <property type="match status" value="2"/>
</dbReference>